<gene>
    <name evidence="1" type="ORF">NVV43_31965</name>
</gene>
<evidence type="ECO:0000313" key="1">
    <source>
        <dbReference type="EMBL" id="MCR6679966.1"/>
    </source>
</evidence>
<proteinExistence type="predicted"/>
<organism evidence="1 2">
    <name type="scientific">Escherichia marmotae</name>
    <dbReference type="NCBI Taxonomy" id="1499973"/>
    <lineage>
        <taxon>Bacteria</taxon>
        <taxon>Pseudomonadati</taxon>
        <taxon>Pseudomonadota</taxon>
        <taxon>Gammaproteobacteria</taxon>
        <taxon>Enterobacterales</taxon>
        <taxon>Enterobacteriaceae</taxon>
        <taxon>Escherichia</taxon>
    </lineage>
</organism>
<evidence type="ECO:0000313" key="2">
    <source>
        <dbReference type="Proteomes" id="UP001206878"/>
    </source>
</evidence>
<accession>A0AAW5N3T2</accession>
<dbReference type="EMBL" id="JANPXH010002063">
    <property type="protein sequence ID" value="MCR6679966.1"/>
    <property type="molecule type" value="Genomic_DNA"/>
</dbReference>
<reference evidence="1" key="1">
    <citation type="submission" date="2022-07" db="EMBL/GenBank/DDBJ databases">
        <title>Diversity of ethanolamine utilization by human commensal Escherichia coli.</title>
        <authorList>
            <person name="Jubelin G."/>
        </authorList>
    </citation>
    <scope>NUCLEOTIDE SEQUENCE</scope>
    <source>
        <strain evidence="1">S1</strain>
    </source>
</reference>
<name>A0AAW5N3T2_9ESCH</name>
<dbReference type="Proteomes" id="UP001206878">
    <property type="component" value="Unassembled WGS sequence"/>
</dbReference>
<feature type="non-terminal residue" evidence="1">
    <location>
        <position position="77"/>
    </location>
</feature>
<sequence>MLFIKGEARPSLSFLIPIVHEVDMALASDEEFRERKRPVQPALATFAMRDVPAGPSPAECVAAAAAPAAKDAPSSPA</sequence>
<comment type="caution">
    <text evidence="1">The sequence shown here is derived from an EMBL/GenBank/DDBJ whole genome shotgun (WGS) entry which is preliminary data.</text>
</comment>
<dbReference type="AlphaFoldDB" id="A0AAW5N3T2"/>
<feature type="non-terminal residue" evidence="1">
    <location>
        <position position="1"/>
    </location>
</feature>
<protein>
    <submittedName>
        <fullName evidence="1">Uncharacterized protein</fullName>
    </submittedName>
</protein>